<dbReference type="RefSeq" id="YP_003987079.1">
    <property type="nucleotide sequence ID" value="NC_014649.1"/>
</dbReference>
<evidence type="ECO:0000313" key="3">
    <source>
        <dbReference type="EMBL" id="AEJ34812.1"/>
    </source>
</evidence>
<protein>
    <submittedName>
        <fullName evidence="3">Uncharacterized protein R564</fullName>
    </submittedName>
</protein>
<reference evidence="3 6" key="1">
    <citation type="journal article" date="2011" name="Proc. Natl. Acad. Sci. U.S.A.">
        <title>Mimivirus shows dramatic genome reduction after intraamoebal culture.</title>
        <authorList>
            <person name="Boyer M."/>
            <person name="Azza S."/>
            <person name="Barrassi L."/>
            <person name="Klose T."/>
            <person name="Campocasso A."/>
            <person name="Pagnier I."/>
            <person name="Fournous G."/>
            <person name="Borg A."/>
            <person name="Robert C."/>
            <person name="Zhang X."/>
            <person name="Desnues C."/>
            <person name="Henrissat B."/>
            <person name="Rossmann M.G."/>
            <person name="La Scola B."/>
            <person name="Raoult D."/>
        </authorList>
    </citation>
    <scope>NUCLEOTIDE SEQUENCE [LARGE SCALE GENOMIC DNA]</scope>
    <source>
        <strain evidence="3">M4</strain>
    </source>
</reference>
<dbReference type="Proteomes" id="UP000240552">
    <property type="component" value="Segment"/>
</dbReference>
<evidence type="ECO:0000313" key="7">
    <source>
        <dbReference type="Proteomes" id="UP000274448"/>
    </source>
</evidence>
<dbReference type="GeneID" id="9925200"/>
<sequence length="137" mass="15985">MVAFYGIFLFGTVYLFGLAKLFYQYVSNKLVSTVHIVTDSSNELVESTEPTEIIEVDDVEIIQPIEFSEHIESSEPIESTEPISLSEREKIAEIRMKKFSQRSKISNIINKKRVQTQFSNTDYSDRHRDQVLRDWMN</sequence>
<keyword evidence="1" id="KW-0812">Transmembrane</keyword>
<evidence type="ECO:0000313" key="4">
    <source>
        <dbReference type="EMBL" id="AKI81237.1"/>
    </source>
</evidence>
<evidence type="ECO:0000256" key="1">
    <source>
        <dbReference type="SAM" id="Phobius"/>
    </source>
</evidence>
<dbReference type="Proteomes" id="UP000201519">
    <property type="component" value="Segment"/>
</dbReference>
<evidence type="ECO:0000313" key="5">
    <source>
        <dbReference type="Proteomes" id="UP000201519"/>
    </source>
</evidence>
<accession>A0A0G2YBI3</accession>
<dbReference type="EMBL" id="JN036606">
    <property type="protein sequence ID" value="AEJ34812.1"/>
    <property type="molecule type" value="Genomic_DNA"/>
</dbReference>
<gene>
    <name evidence="2" type="primary">R564</name>
    <name evidence="3" type="ORF">MIMI_R564</name>
</gene>
<feature type="transmembrane region" description="Helical" evidence="1">
    <location>
        <begin position="6"/>
        <end position="23"/>
    </location>
</feature>
<evidence type="ECO:0000313" key="2">
    <source>
        <dbReference type="EMBL" id="ADO18712.1"/>
    </source>
</evidence>
<evidence type="ECO:0000313" key="6">
    <source>
        <dbReference type="Proteomes" id="UP000240552"/>
    </source>
</evidence>
<name>A0A0G2YBI3_MIMIV</name>
<keyword evidence="1" id="KW-0472">Membrane</keyword>
<keyword evidence="1" id="KW-1133">Transmembrane helix</keyword>
<dbReference type="Proteomes" id="UP000274448">
    <property type="component" value="Segment"/>
</dbReference>
<organism evidence="2 5">
    <name type="scientific">Acanthamoeba polyphaga mimivirus</name>
    <name type="common">APMV</name>
    <dbReference type="NCBI Taxonomy" id="212035"/>
    <lineage>
        <taxon>Viruses</taxon>
        <taxon>Varidnaviria</taxon>
        <taxon>Bamfordvirae</taxon>
        <taxon>Nucleocytoviricota</taxon>
        <taxon>Megaviricetes</taxon>
        <taxon>Imitervirales</taxon>
        <taxon>Mimiviridae</taxon>
        <taxon>Megamimivirinae</taxon>
        <taxon>Mimivirus</taxon>
        <taxon>Mimivirus bradfordmassiliense</taxon>
    </lineage>
</organism>
<dbReference type="EMBL" id="HQ336222">
    <property type="protein sequence ID" value="ADO18712.1"/>
    <property type="molecule type" value="Genomic_DNA"/>
</dbReference>
<proteinExistence type="predicted"/>
<accession>E3VZ09</accession>
<reference evidence="2 5" key="2">
    <citation type="journal article" date="2011" name="Virol. J.">
        <title>Breaking the 1000-gene barrier for Mimivirus using ultra-deep genome and transcriptome sequencing.</title>
        <authorList>
            <person name="Legendre M."/>
            <person name="Santini S."/>
            <person name="Rico A."/>
            <person name="Abergel C."/>
            <person name="Claverie J.M."/>
        </authorList>
    </citation>
    <scope>NUCLEOTIDE SEQUENCE [LARGE SCALE GENOMIC DNA]</scope>
</reference>
<reference evidence="4 7" key="3">
    <citation type="submission" date="2014-10" db="EMBL/GenBank/DDBJ databases">
        <title>Pan-genome analysis of Brazilian lineage A amoebal mimiviruses.</title>
        <authorList>
            <person name="Assis F.L."/>
            <person name="Abrahao J.S."/>
            <person name="Kroon E.G."/>
            <person name="Dornas F.P."/>
            <person name="Andrade K.R."/>
            <person name="Borato P.V.M."/>
            <person name="Pilotto M.R."/>
            <person name="Benamar S."/>
            <person name="LaScola B."/>
            <person name="Colson P."/>
        </authorList>
    </citation>
    <scope>NUCLEOTIDE SEQUENCE [LARGE SCALE GENOMIC DNA]</scope>
    <source>
        <strain evidence="4 7">Amazonia</strain>
    </source>
</reference>
<dbReference type="EMBL" id="KM982403">
    <property type="protein sequence ID" value="AKI81237.1"/>
    <property type="molecule type" value="Genomic_DNA"/>
</dbReference>
<dbReference type="KEGG" id="vg:9925200"/>
<organismHost>
    <name type="scientific">Acanthamoeba polyphaga</name>
    <name type="common">Amoeba</name>
    <dbReference type="NCBI Taxonomy" id="5757"/>
</organismHost>
<keyword evidence="5" id="KW-1185">Reference proteome</keyword>